<name>A0A0E9WQ77_ANGAN</name>
<dbReference type="EMBL" id="GBXM01016959">
    <property type="protein sequence ID" value="JAH91618.1"/>
    <property type="molecule type" value="Transcribed_RNA"/>
</dbReference>
<sequence>MVVRKAAALENPKQESRELRRYPLHPRNSLNLVGRVFSKRFFKKTPIFHRGHLHSWVLENFDAKPVCLHIIPLSPKIMVQDYHSP</sequence>
<reference evidence="2" key="1">
    <citation type="submission" date="2014-11" db="EMBL/GenBank/DDBJ databases">
        <authorList>
            <person name="Amaro Gonzalez C."/>
        </authorList>
    </citation>
    <scope>NUCLEOTIDE SEQUENCE</scope>
</reference>
<protein>
    <submittedName>
        <fullName evidence="2">Uncharacterized protein</fullName>
    </submittedName>
</protein>
<reference evidence="2" key="2">
    <citation type="journal article" date="2015" name="Fish Shellfish Immunol.">
        <title>Early steps in the European eel (Anguilla anguilla)-Vibrio vulnificus interaction in the gills: Role of the RtxA13 toxin.</title>
        <authorList>
            <person name="Callol A."/>
            <person name="Pajuelo D."/>
            <person name="Ebbesson L."/>
            <person name="Teles M."/>
            <person name="MacKenzie S."/>
            <person name="Amaro C."/>
        </authorList>
    </citation>
    <scope>NUCLEOTIDE SEQUENCE</scope>
</reference>
<evidence type="ECO:0000256" key="1">
    <source>
        <dbReference type="SAM" id="MobiDB-lite"/>
    </source>
</evidence>
<accession>A0A0E9WQ77</accession>
<proteinExistence type="predicted"/>
<feature type="region of interest" description="Disordered" evidence="1">
    <location>
        <begin position="1"/>
        <end position="20"/>
    </location>
</feature>
<organism evidence="2">
    <name type="scientific">Anguilla anguilla</name>
    <name type="common">European freshwater eel</name>
    <name type="synonym">Muraena anguilla</name>
    <dbReference type="NCBI Taxonomy" id="7936"/>
    <lineage>
        <taxon>Eukaryota</taxon>
        <taxon>Metazoa</taxon>
        <taxon>Chordata</taxon>
        <taxon>Craniata</taxon>
        <taxon>Vertebrata</taxon>
        <taxon>Euteleostomi</taxon>
        <taxon>Actinopterygii</taxon>
        <taxon>Neopterygii</taxon>
        <taxon>Teleostei</taxon>
        <taxon>Anguilliformes</taxon>
        <taxon>Anguillidae</taxon>
        <taxon>Anguilla</taxon>
    </lineage>
</organism>
<evidence type="ECO:0000313" key="2">
    <source>
        <dbReference type="EMBL" id="JAH91618.1"/>
    </source>
</evidence>
<dbReference type="AlphaFoldDB" id="A0A0E9WQ77"/>